<dbReference type="SUPFAM" id="SSF56420">
    <property type="entry name" value="Peptide deformylase"/>
    <property type="match status" value="1"/>
</dbReference>
<sequence length="49" mass="5801">MEEELTGLEARIFQHEVDHLDGILFVDRLSGLQKRLIQGKLNKIKKKRR</sequence>
<evidence type="ECO:0000256" key="1">
    <source>
        <dbReference type="ARBA" id="ARBA00010759"/>
    </source>
</evidence>
<protein>
    <submittedName>
        <fullName evidence="2">Peptide deformylase</fullName>
        <ecNumber evidence="2">3.5.1.88</ecNumber>
    </submittedName>
</protein>
<gene>
    <name evidence="2" type="primary">def_16</name>
    <name evidence="2" type="ORF">SDC9_77727</name>
</gene>
<dbReference type="EMBL" id="VSSQ01005998">
    <property type="protein sequence ID" value="MPM31173.1"/>
    <property type="molecule type" value="Genomic_DNA"/>
</dbReference>
<proteinExistence type="inferred from homology"/>
<dbReference type="PANTHER" id="PTHR10458:SF22">
    <property type="entry name" value="PEPTIDE DEFORMYLASE"/>
    <property type="match status" value="1"/>
</dbReference>
<comment type="similarity">
    <text evidence="1">Belongs to the polypeptide deformylase family.</text>
</comment>
<comment type="caution">
    <text evidence="2">The sequence shown here is derived from an EMBL/GenBank/DDBJ whole genome shotgun (WGS) entry which is preliminary data.</text>
</comment>
<keyword evidence="2" id="KW-0378">Hydrolase</keyword>
<organism evidence="2">
    <name type="scientific">bioreactor metagenome</name>
    <dbReference type="NCBI Taxonomy" id="1076179"/>
    <lineage>
        <taxon>unclassified sequences</taxon>
        <taxon>metagenomes</taxon>
        <taxon>ecological metagenomes</taxon>
    </lineage>
</organism>
<dbReference type="InterPro" id="IPR036821">
    <property type="entry name" value="Peptide_deformylase_sf"/>
</dbReference>
<dbReference type="Pfam" id="PF01327">
    <property type="entry name" value="Pep_deformylase"/>
    <property type="match status" value="1"/>
</dbReference>
<dbReference type="EC" id="3.5.1.88" evidence="2"/>
<dbReference type="AlphaFoldDB" id="A0A644YXH2"/>
<dbReference type="InterPro" id="IPR023635">
    <property type="entry name" value="Peptide_deformylase"/>
</dbReference>
<name>A0A644YXH2_9ZZZZ</name>
<reference evidence="2" key="1">
    <citation type="submission" date="2019-08" db="EMBL/GenBank/DDBJ databases">
        <authorList>
            <person name="Kucharzyk K."/>
            <person name="Murdoch R.W."/>
            <person name="Higgins S."/>
            <person name="Loffler F."/>
        </authorList>
    </citation>
    <scope>NUCLEOTIDE SEQUENCE</scope>
</reference>
<dbReference type="PANTHER" id="PTHR10458">
    <property type="entry name" value="PEPTIDE DEFORMYLASE"/>
    <property type="match status" value="1"/>
</dbReference>
<dbReference type="GO" id="GO:0042586">
    <property type="term" value="F:peptide deformylase activity"/>
    <property type="evidence" value="ECO:0007669"/>
    <property type="project" value="UniProtKB-EC"/>
</dbReference>
<evidence type="ECO:0000313" key="2">
    <source>
        <dbReference type="EMBL" id="MPM31173.1"/>
    </source>
</evidence>
<accession>A0A644YXH2</accession>
<dbReference type="Gene3D" id="3.90.45.10">
    <property type="entry name" value="Peptide deformylase"/>
    <property type="match status" value="1"/>
</dbReference>